<feature type="region of interest" description="Disordered" evidence="1">
    <location>
        <begin position="1352"/>
        <end position="1373"/>
    </location>
</feature>
<accession>A0A1Y1HZT1</accession>
<feature type="region of interest" description="Disordered" evidence="1">
    <location>
        <begin position="659"/>
        <end position="687"/>
    </location>
</feature>
<proteinExistence type="predicted"/>
<dbReference type="EMBL" id="DF237128">
    <property type="protein sequence ID" value="GAQ84190.1"/>
    <property type="molecule type" value="Genomic_DNA"/>
</dbReference>
<evidence type="ECO:0000256" key="2">
    <source>
        <dbReference type="SAM" id="Phobius"/>
    </source>
</evidence>
<feature type="region of interest" description="Disordered" evidence="1">
    <location>
        <begin position="705"/>
        <end position="731"/>
    </location>
</feature>
<evidence type="ECO:0000313" key="3">
    <source>
        <dbReference type="EMBL" id="GAQ84190.1"/>
    </source>
</evidence>
<keyword evidence="2" id="KW-0472">Membrane</keyword>
<keyword evidence="4" id="KW-1185">Reference proteome</keyword>
<reference evidence="3 4" key="1">
    <citation type="journal article" date="2014" name="Nat. Commun.">
        <title>Klebsormidium flaccidum genome reveals primary factors for plant terrestrial adaptation.</title>
        <authorList>
            <person name="Hori K."/>
            <person name="Maruyama F."/>
            <person name="Fujisawa T."/>
            <person name="Togashi T."/>
            <person name="Yamamoto N."/>
            <person name="Seo M."/>
            <person name="Sato S."/>
            <person name="Yamada T."/>
            <person name="Mori H."/>
            <person name="Tajima N."/>
            <person name="Moriyama T."/>
            <person name="Ikeuchi M."/>
            <person name="Watanabe M."/>
            <person name="Wada H."/>
            <person name="Kobayashi K."/>
            <person name="Saito M."/>
            <person name="Masuda T."/>
            <person name="Sasaki-Sekimoto Y."/>
            <person name="Mashiguchi K."/>
            <person name="Awai K."/>
            <person name="Shimojima M."/>
            <person name="Masuda S."/>
            <person name="Iwai M."/>
            <person name="Nobusawa T."/>
            <person name="Narise T."/>
            <person name="Kondo S."/>
            <person name="Saito H."/>
            <person name="Sato R."/>
            <person name="Murakawa M."/>
            <person name="Ihara Y."/>
            <person name="Oshima-Yamada Y."/>
            <person name="Ohtaka K."/>
            <person name="Satoh M."/>
            <person name="Sonobe K."/>
            <person name="Ishii M."/>
            <person name="Ohtani R."/>
            <person name="Kanamori-Sato M."/>
            <person name="Honoki R."/>
            <person name="Miyazaki D."/>
            <person name="Mochizuki H."/>
            <person name="Umetsu J."/>
            <person name="Higashi K."/>
            <person name="Shibata D."/>
            <person name="Kamiya Y."/>
            <person name="Sato N."/>
            <person name="Nakamura Y."/>
            <person name="Tabata S."/>
            <person name="Ida S."/>
            <person name="Kurokawa K."/>
            <person name="Ohta H."/>
        </authorList>
    </citation>
    <scope>NUCLEOTIDE SEQUENCE [LARGE SCALE GENOMIC DNA]</scope>
    <source>
        <strain evidence="3 4">NIES-2285</strain>
    </source>
</reference>
<dbReference type="Proteomes" id="UP000054558">
    <property type="component" value="Unassembled WGS sequence"/>
</dbReference>
<feature type="compositionally biased region" description="Basic and acidic residues" evidence="1">
    <location>
        <begin position="202"/>
        <end position="212"/>
    </location>
</feature>
<evidence type="ECO:0000256" key="1">
    <source>
        <dbReference type="SAM" id="MobiDB-lite"/>
    </source>
</evidence>
<feature type="transmembrane region" description="Helical" evidence="2">
    <location>
        <begin position="1420"/>
        <end position="1439"/>
    </location>
</feature>
<feature type="compositionally biased region" description="Basic and acidic residues" evidence="1">
    <location>
        <begin position="149"/>
        <end position="161"/>
    </location>
</feature>
<gene>
    <name evidence="3" type="ORF">KFL_001790300</name>
</gene>
<organism evidence="3 4">
    <name type="scientific">Klebsormidium nitens</name>
    <name type="common">Green alga</name>
    <name type="synonym">Ulothrix nitens</name>
    <dbReference type="NCBI Taxonomy" id="105231"/>
    <lineage>
        <taxon>Eukaryota</taxon>
        <taxon>Viridiplantae</taxon>
        <taxon>Streptophyta</taxon>
        <taxon>Klebsormidiophyceae</taxon>
        <taxon>Klebsormidiales</taxon>
        <taxon>Klebsormidiaceae</taxon>
        <taxon>Klebsormidium</taxon>
    </lineage>
</organism>
<feature type="compositionally biased region" description="Basic and acidic residues" evidence="1">
    <location>
        <begin position="1220"/>
        <end position="1242"/>
    </location>
</feature>
<feature type="region of interest" description="Disordered" evidence="1">
    <location>
        <begin position="129"/>
        <end position="175"/>
    </location>
</feature>
<keyword evidence="2" id="KW-1133">Transmembrane helix</keyword>
<feature type="compositionally biased region" description="Basic and acidic residues" evidence="1">
    <location>
        <begin position="229"/>
        <end position="247"/>
    </location>
</feature>
<evidence type="ECO:0000313" key="4">
    <source>
        <dbReference type="Proteomes" id="UP000054558"/>
    </source>
</evidence>
<name>A0A1Y1HZT1_KLENI</name>
<feature type="region of interest" description="Disordered" evidence="1">
    <location>
        <begin position="1184"/>
        <end position="1247"/>
    </location>
</feature>
<sequence length="1453" mass="152478">MSALVGSVTPLTGGVVEYLDKEGADRLRARGGPTVGLAGGLESVRSLFTSPEKQSVASQDGAMEKLTTTQKLVTTQRQPMMKDVNINVTISIPTGVHMSAAEESEQSTVIRESVVKSFQAAAAPVHTISAAQTAPPAPAKSNPSPTPVKKPDAVKPAEPVRPKPAGVVPPIRKGSKVPLPQVGIGLVALAGLYALHKGLSGRRRETPRRINDEANQASGEEGSAIGSGEEARTNSEEQRTKDQKLAERAGLGAGEKGTVSEGESKEVFAQEGEMVQSLAVVLEGPAPSPTAGTSPVKAMGLPSAEVAVSTQLLGSHQHWMKELRPEANATLVNNGTEGSQESHSEFVSTNRASELVGTGEGGSFVMHAEVAEERRESTLAQAETEVVKRVDSVVAVAGEDCVPGNSDIKVVKQEVEAAGETGSEAKQLGKKPRVKKLRKRLRSVTKKTAQESEAEPSADAYLDGPVKALELAGEQTEITVAVPVVVIANEAAGVENGASEGLEESKLEKEAAAKEAIICEGMAEGAIAAEPAFLAVYGPGKAGVEVEAALVEQNGTAPESALEEADVGFQDAESFLDEGTESLSETADSLIQVVDGKKGEALQGRTSVVSVLENEDEMEGDEASDWRMRQIEEKEKLEVGDAQRWGIGWDLAEAPGQWKTDEAPEGWSAGDDDFAGQPERPEVEETWSMASKAVEDGDEEIWSSTVTSLQEDGDISEEKAPQEGESVEESIHTSPQEAVLELDTAVMSVGVGAMRGAGAETEIGAQVAEDWSDAATWHLAVEPERLSLEKDEVALQTDAELLEADAALSELDCAGLERADNPLLMTEGAALELALETVPIATEFCESLELSFKKIEETAVANELVGSSVVEVEPVRQEPVAIVASEPYVATAEKETVAERDGSAGRVPFSEDLSNFLEEEMVGELGEGATPENRAVLGVKSEEPSEDWTDGVLVPGGEDRGIDYVEGGSLLNGVELLAGGTTGSNGVKGGADACELIEEELVGQAASGALVEKEEDFILSALNCKADLPFDDPVKVRTLAVRGEWPLVAAGEASGTQVAEDRRQVALLPPAVERKPADSPRVLAEEPAAPQVIELGKADDHAPSSKEDARFFVEEPEEFALVLAAGAKSPRVAGGAEPEEVRVVEVEVPEVDKHVISESLKKREVWASLPAPEDDVSSVGTKLGAAGAEVPDDTEKICVGGSSEGLKDGPDGAGLHKGVGKRDGKKSQDKLKEGKSGEDKRVASGKGGRVGLDWQLNGLVLPANAVEVLLAGGKTVQSAEVDSTGRSEKPGLALKVSKNPLYDADVCPSPGANAPGLSLVLAESPRLTAPTTVSFVARNAAAPVETRAHKMAEAETGKVQTSGTGVEKGKAKRRSGAKRKEVKFLEMTKVESEVLNEVGGRALHVDVWGWWDSLACERTAAVIVILWVIALIVAVLAYLERERSGAAGKPVPT</sequence>
<feature type="region of interest" description="Disordered" evidence="1">
    <location>
        <begin position="200"/>
        <end position="263"/>
    </location>
</feature>
<protein>
    <submittedName>
        <fullName evidence="3">Uncharacterized protein</fullName>
    </submittedName>
</protein>
<feature type="compositionally biased region" description="Low complexity" evidence="1">
    <location>
        <begin position="217"/>
        <end position="228"/>
    </location>
</feature>
<keyword evidence="2" id="KW-0812">Transmembrane</keyword>